<evidence type="ECO:0000313" key="2">
    <source>
        <dbReference type="Proteomes" id="UP000799538"/>
    </source>
</evidence>
<name>A0A6A6FXU8_9PEZI</name>
<sequence length="177" mass="19550">MRQTQISLGPLFFGGTGLFRTLGVAVCHANEIGHVLFDVDHCCLSHHHEPWFPEHSPPGLGQIRPRVDESTTEPASVLQQACLRLSKSIARLASNLPTLSSFLTVGPQRGYFRLNLGVRASCRSLFGTDIGCFRLDKNVVVRVLAVWNRGSRRIDGTDCDHFDQKPANVSACVQAIW</sequence>
<proteinExistence type="predicted"/>
<gene>
    <name evidence="1" type="ORF">BDZ85DRAFT_270761</name>
</gene>
<reference evidence="2" key="1">
    <citation type="journal article" date="2020" name="Stud. Mycol.">
        <title>101 Dothideomycetes genomes: A test case for predicting lifestyles and emergence of pathogens.</title>
        <authorList>
            <person name="Haridas S."/>
            <person name="Albert R."/>
            <person name="Binder M."/>
            <person name="Bloem J."/>
            <person name="LaButti K."/>
            <person name="Salamov A."/>
            <person name="Andreopoulos B."/>
            <person name="Baker S."/>
            <person name="Barry K."/>
            <person name="Bills G."/>
            <person name="Bluhm B."/>
            <person name="Cannon C."/>
            <person name="Castanera R."/>
            <person name="Culley D."/>
            <person name="Daum C."/>
            <person name="Ezra D."/>
            <person name="Gonzalez J."/>
            <person name="Henrissat B."/>
            <person name="Kuo A."/>
            <person name="Liang C."/>
            <person name="Lipzen A."/>
            <person name="Lutzoni F."/>
            <person name="Magnuson J."/>
            <person name="Mondo S."/>
            <person name="Nolan M."/>
            <person name="Ohm R."/>
            <person name="Pangilinan J."/>
            <person name="Park H.-J."/>
            <person name="Ramirez L."/>
            <person name="Alfaro M."/>
            <person name="Sun H."/>
            <person name="Tritt A."/>
            <person name="Yoshinaga Y."/>
            <person name="Zwiers L.-H."/>
            <person name="Turgeon B."/>
            <person name="Goodwin S."/>
            <person name="Spatafora J."/>
            <person name="Crous P."/>
            <person name="Grigoriev I."/>
        </authorList>
    </citation>
    <scope>NUCLEOTIDE SEQUENCE [LARGE SCALE GENOMIC DNA]</scope>
    <source>
        <strain evidence="2">CECT 20119</strain>
    </source>
</reference>
<evidence type="ECO:0000313" key="1">
    <source>
        <dbReference type="EMBL" id="KAF2218219.1"/>
    </source>
</evidence>
<protein>
    <submittedName>
        <fullName evidence="1">Uncharacterized protein</fullName>
    </submittedName>
</protein>
<dbReference type="Proteomes" id="UP000799538">
    <property type="component" value="Unassembled WGS sequence"/>
</dbReference>
<keyword evidence="2" id="KW-1185">Reference proteome</keyword>
<dbReference type="AlphaFoldDB" id="A0A6A6FXU8"/>
<organism evidence="1 2">
    <name type="scientific">Elsinoe ampelina</name>
    <dbReference type="NCBI Taxonomy" id="302913"/>
    <lineage>
        <taxon>Eukaryota</taxon>
        <taxon>Fungi</taxon>
        <taxon>Dikarya</taxon>
        <taxon>Ascomycota</taxon>
        <taxon>Pezizomycotina</taxon>
        <taxon>Dothideomycetes</taxon>
        <taxon>Dothideomycetidae</taxon>
        <taxon>Myriangiales</taxon>
        <taxon>Elsinoaceae</taxon>
        <taxon>Elsinoe</taxon>
    </lineage>
</organism>
<accession>A0A6A6FXU8</accession>
<dbReference type="EMBL" id="ML992563">
    <property type="protein sequence ID" value="KAF2218219.1"/>
    <property type="molecule type" value="Genomic_DNA"/>
</dbReference>